<name>A0A1R2BHG5_9CILI</name>
<dbReference type="AlphaFoldDB" id="A0A1R2BHG5"/>
<dbReference type="EMBL" id="MPUH01000644">
    <property type="protein sequence ID" value="OMJ76216.1"/>
    <property type="molecule type" value="Genomic_DNA"/>
</dbReference>
<reference evidence="1 2" key="1">
    <citation type="submission" date="2016-11" db="EMBL/GenBank/DDBJ databases">
        <title>The macronuclear genome of Stentor coeruleus: a giant cell with tiny introns.</title>
        <authorList>
            <person name="Slabodnick M."/>
            <person name="Ruby J.G."/>
            <person name="Reiff S.B."/>
            <person name="Swart E.C."/>
            <person name="Gosai S."/>
            <person name="Prabakaran S."/>
            <person name="Witkowska E."/>
            <person name="Larue G.E."/>
            <person name="Fisher S."/>
            <person name="Freeman R.M."/>
            <person name="Gunawardena J."/>
            <person name="Chu W."/>
            <person name="Stover N.A."/>
            <person name="Gregory B.D."/>
            <person name="Nowacki M."/>
            <person name="Derisi J."/>
            <person name="Roy S.W."/>
            <person name="Marshall W.F."/>
            <person name="Sood P."/>
        </authorList>
    </citation>
    <scope>NUCLEOTIDE SEQUENCE [LARGE SCALE GENOMIC DNA]</scope>
    <source>
        <strain evidence="1">WM001</strain>
    </source>
</reference>
<evidence type="ECO:0000313" key="1">
    <source>
        <dbReference type="EMBL" id="OMJ76216.1"/>
    </source>
</evidence>
<dbReference type="OrthoDB" id="286516at2759"/>
<protein>
    <submittedName>
        <fullName evidence="1">Uncharacterized protein</fullName>
    </submittedName>
</protein>
<evidence type="ECO:0000313" key="2">
    <source>
        <dbReference type="Proteomes" id="UP000187209"/>
    </source>
</evidence>
<organism evidence="1 2">
    <name type="scientific">Stentor coeruleus</name>
    <dbReference type="NCBI Taxonomy" id="5963"/>
    <lineage>
        <taxon>Eukaryota</taxon>
        <taxon>Sar</taxon>
        <taxon>Alveolata</taxon>
        <taxon>Ciliophora</taxon>
        <taxon>Postciliodesmatophora</taxon>
        <taxon>Heterotrichea</taxon>
        <taxon>Heterotrichida</taxon>
        <taxon>Stentoridae</taxon>
        <taxon>Stentor</taxon>
    </lineage>
</organism>
<keyword evidence="2" id="KW-1185">Reference proteome</keyword>
<gene>
    <name evidence="1" type="ORF">SteCoe_24473</name>
</gene>
<comment type="caution">
    <text evidence="1">The sequence shown here is derived from an EMBL/GenBank/DDBJ whole genome shotgun (WGS) entry which is preliminary data.</text>
</comment>
<sequence>MSIYSGFGTRQQETAYNALVENTIKILQGKVVSNLKEESINENLFKMQLLKNYEMLIKLEAHKYLLPRFSDSIKDLIKVIVKDQIMSPETPSDFWDLKTFESMRKNSSSTRFIGGITDRSSTPTPTLPIVKSMTKSRNLTPVKNQRSEAGFLFARLKNPSNT</sequence>
<accession>A0A1R2BHG5</accession>
<dbReference type="Proteomes" id="UP000187209">
    <property type="component" value="Unassembled WGS sequence"/>
</dbReference>
<proteinExistence type="predicted"/>